<reference evidence="2 3" key="1">
    <citation type="journal article" date="2018" name="New Phytol.">
        <title>Phylogenomics of Endogonaceae and evolution of mycorrhizas within Mucoromycota.</title>
        <authorList>
            <person name="Chang Y."/>
            <person name="Desiro A."/>
            <person name="Na H."/>
            <person name="Sandor L."/>
            <person name="Lipzen A."/>
            <person name="Clum A."/>
            <person name="Barry K."/>
            <person name="Grigoriev I.V."/>
            <person name="Martin F.M."/>
            <person name="Stajich J.E."/>
            <person name="Smith M.E."/>
            <person name="Bonito G."/>
            <person name="Spatafora J.W."/>
        </authorList>
    </citation>
    <scope>NUCLEOTIDE SEQUENCE [LARGE SCALE GENOMIC DNA]</scope>
    <source>
        <strain evidence="2 3">GMNB39</strain>
    </source>
</reference>
<keyword evidence="3" id="KW-1185">Reference proteome</keyword>
<comment type="caution">
    <text evidence="2">The sequence shown here is derived from an EMBL/GenBank/DDBJ whole genome shotgun (WGS) entry which is preliminary data.</text>
</comment>
<dbReference type="OrthoDB" id="2379882at2759"/>
<evidence type="ECO:0000313" key="3">
    <source>
        <dbReference type="Proteomes" id="UP000268093"/>
    </source>
</evidence>
<evidence type="ECO:0000256" key="1">
    <source>
        <dbReference type="SAM" id="MobiDB-lite"/>
    </source>
</evidence>
<sequence length="549" mass="61334">MMSSHLARAGSVSYPLQVALAIVCVIIVVLTMSSHLAKAGSVSNPWDTHCNNCRCGYFTNFCWWQFPCLGSSPSLTVSVCGSSGSLFFADIVMFLFDLFAQEFQKEAEDENPLVSDHDGNDNTSSMTTPPLNRTIATPPNGIETPNPVAMSSPDFLQTSNATKATENPFLVKPYDKVVEQIRKTQQHDEDALTKPLWWAVIDLRQQKVRPGPDLPRAKDLLPEGEFTQLRDQAVSIISDISYLNASCNAFFEAISKSDITNVTELGEMYRSRGVFGIYRVLKKATDDKEIKALLMRFDEKDGDTGYIGECFSAVNKWIKGIGGRVMSSERTVDMFLIGQFAKAPGAQFLYGEMHSRADREEKASRSESARVGKFFDFLFLAYDNEIGVAENSGPACPEHHDKASTDFVDIVKVARAQHISLQNRCIEASNRNPLPATIQDACKLVAIPFFQVIGMNIRFYLLLPATGDVFALWEWGSEPLPTKDSDVEETLALCKAFLFYRNLLNRTKKSHEIAIKKAKRCRNQVDLEVIPVTEEKVSRKRLKTVKEQS</sequence>
<proteinExistence type="predicted"/>
<feature type="region of interest" description="Disordered" evidence="1">
    <location>
        <begin position="109"/>
        <end position="132"/>
    </location>
</feature>
<evidence type="ECO:0000313" key="2">
    <source>
        <dbReference type="EMBL" id="RUP38871.1"/>
    </source>
</evidence>
<dbReference type="AlphaFoldDB" id="A0A433CJZ6"/>
<feature type="compositionally biased region" description="Polar residues" evidence="1">
    <location>
        <begin position="121"/>
        <end position="132"/>
    </location>
</feature>
<dbReference type="EMBL" id="RBNI01013022">
    <property type="protein sequence ID" value="RUP38871.1"/>
    <property type="molecule type" value="Genomic_DNA"/>
</dbReference>
<accession>A0A433CJZ6</accession>
<name>A0A433CJZ6_9FUNG</name>
<dbReference type="Proteomes" id="UP000268093">
    <property type="component" value="Unassembled WGS sequence"/>
</dbReference>
<protein>
    <submittedName>
        <fullName evidence="2">Uncharacterized protein</fullName>
    </submittedName>
</protein>
<organism evidence="2 3">
    <name type="scientific">Jimgerdemannia flammicorona</name>
    <dbReference type="NCBI Taxonomy" id="994334"/>
    <lineage>
        <taxon>Eukaryota</taxon>
        <taxon>Fungi</taxon>
        <taxon>Fungi incertae sedis</taxon>
        <taxon>Mucoromycota</taxon>
        <taxon>Mucoromycotina</taxon>
        <taxon>Endogonomycetes</taxon>
        <taxon>Endogonales</taxon>
        <taxon>Endogonaceae</taxon>
        <taxon>Jimgerdemannia</taxon>
    </lineage>
</organism>
<gene>
    <name evidence="2" type="ORF">BC936DRAFT_138381</name>
</gene>